<name>A0ACC0LWB0_RHOML</name>
<dbReference type="Proteomes" id="UP001062846">
    <property type="component" value="Chromosome 11"/>
</dbReference>
<reference evidence="1" key="1">
    <citation type="submission" date="2022-02" db="EMBL/GenBank/DDBJ databases">
        <title>Plant Genome Project.</title>
        <authorList>
            <person name="Zhang R.-G."/>
        </authorList>
    </citation>
    <scope>NUCLEOTIDE SEQUENCE</scope>
    <source>
        <strain evidence="1">AT1</strain>
    </source>
</reference>
<organism evidence="1 2">
    <name type="scientific">Rhododendron molle</name>
    <name type="common">Chinese azalea</name>
    <name type="synonym">Azalea mollis</name>
    <dbReference type="NCBI Taxonomy" id="49168"/>
    <lineage>
        <taxon>Eukaryota</taxon>
        <taxon>Viridiplantae</taxon>
        <taxon>Streptophyta</taxon>
        <taxon>Embryophyta</taxon>
        <taxon>Tracheophyta</taxon>
        <taxon>Spermatophyta</taxon>
        <taxon>Magnoliopsida</taxon>
        <taxon>eudicotyledons</taxon>
        <taxon>Gunneridae</taxon>
        <taxon>Pentapetalae</taxon>
        <taxon>asterids</taxon>
        <taxon>Ericales</taxon>
        <taxon>Ericaceae</taxon>
        <taxon>Ericoideae</taxon>
        <taxon>Rhodoreae</taxon>
        <taxon>Rhododendron</taxon>
    </lineage>
</organism>
<protein>
    <submittedName>
        <fullName evidence="1">Uncharacterized protein</fullName>
    </submittedName>
</protein>
<keyword evidence="2" id="KW-1185">Reference proteome</keyword>
<accession>A0ACC0LWB0</accession>
<dbReference type="EMBL" id="CM046398">
    <property type="protein sequence ID" value="KAI8532448.1"/>
    <property type="molecule type" value="Genomic_DNA"/>
</dbReference>
<sequence>MKNLADQDQYDNLTLSPTASRSTQGLEVTPNRLNTNLNGETGKVTYKESLYLWDNSTSTRNLTDFYTHFVFVIDSPKNSTFGDGLTFFLAPNGSKSTPGGAMGLPIDPVTKNKTSPFVAVEFDTFGNVDSWDGWDPINVGRAPQVGIDVNSLTSNVTAVWKFNITNGTENEAWIRYDSSSHNVSVVFTSNNSKLNDTIHFTDDLGEYLPDWVTIGFSASTGTMGYLAPECVVTGKASKESDVYSFGIVALEIACGRKPLDSKVPEPQMRLVEWVWDLYGMGRLLEALDAKLDSDFDKQETERLMIVGLWCAHPDHNFRPKIREAFMCLILKPQGPLFHQNCPCYHFFLFH</sequence>
<evidence type="ECO:0000313" key="2">
    <source>
        <dbReference type="Proteomes" id="UP001062846"/>
    </source>
</evidence>
<proteinExistence type="predicted"/>
<gene>
    <name evidence="1" type="ORF">RHMOL_Rhmol11G0215000</name>
</gene>
<comment type="caution">
    <text evidence="1">The sequence shown here is derived from an EMBL/GenBank/DDBJ whole genome shotgun (WGS) entry which is preliminary data.</text>
</comment>
<evidence type="ECO:0000313" key="1">
    <source>
        <dbReference type="EMBL" id="KAI8532448.1"/>
    </source>
</evidence>